<evidence type="ECO:0000256" key="8">
    <source>
        <dbReference type="ARBA" id="ARBA00022989"/>
    </source>
</evidence>
<keyword evidence="9 11" id="KW-0472">Membrane</keyword>
<evidence type="ECO:0000256" key="5">
    <source>
        <dbReference type="ARBA" id="ARBA00022692"/>
    </source>
</evidence>
<evidence type="ECO:0000256" key="4">
    <source>
        <dbReference type="ARBA" id="ARBA00022614"/>
    </source>
</evidence>
<protein>
    <submittedName>
        <fullName evidence="12">Uncharacterized protein</fullName>
    </submittedName>
</protein>
<dbReference type="SUPFAM" id="SSF52058">
    <property type="entry name" value="L domain-like"/>
    <property type="match status" value="1"/>
</dbReference>
<keyword evidence="3" id="KW-1003">Cell membrane</keyword>
<keyword evidence="13" id="KW-1185">Reference proteome</keyword>
<dbReference type="SMART" id="SM00369">
    <property type="entry name" value="LRR_TYP"/>
    <property type="match status" value="2"/>
</dbReference>
<comment type="similarity">
    <text evidence="2">Belongs to the RLP family.</text>
</comment>
<evidence type="ECO:0000256" key="2">
    <source>
        <dbReference type="ARBA" id="ARBA00009592"/>
    </source>
</evidence>
<organism evidence="12 13">
    <name type="scientific">Penstemon davidsonii</name>
    <dbReference type="NCBI Taxonomy" id="160366"/>
    <lineage>
        <taxon>Eukaryota</taxon>
        <taxon>Viridiplantae</taxon>
        <taxon>Streptophyta</taxon>
        <taxon>Embryophyta</taxon>
        <taxon>Tracheophyta</taxon>
        <taxon>Spermatophyta</taxon>
        <taxon>Magnoliopsida</taxon>
        <taxon>eudicotyledons</taxon>
        <taxon>Gunneridae</taxon>
        <taxon>Pentapetalae</taxon>
        <taxon>asterids</taxon>
        <taxon>lamiids</taxon>
        <taxon>Lamiales</taxon>
        <taxon>Plantaginaceae</taxon>
        <taxon>Cheloneae</taxon>
        <taxon>Penstemon</taxon>
    </lineage>
</organism>
<keyword evidence="8 11" id="KW-1133">Transmembrane helix</keyword>
<evidence type="ECO:0000256" key="3">
    <source>
        <dbReference type="ARBA" id="ARBA00022475"/>
    </source>
</evidence>
<evidence type="ECO:0000256" key="7">
    <source>
        <dbReference type="ARBA" id="ARBA00022737"/>
    </source>
</evidence>
<dbReference type="PRINTS" id="PR00019">
    <property type="entry name" value="LEURICHRPT"/>
</dbReference>
<name>A0ABR0DFC5_9LAMI</name>
<dbReference type="EMBL" id="JAYDYQ010001088">
    <property type="protein sequence ID" value="KAK4487912.1"/>
    <property type="molecule type" value="Genomic_DNA"/>
</dbReference>
<dbReference type="InterPro" id="IPR001611">
    <property type="entry name" value="Leu-rich_rpt"/>
</dbReference>
<accession>A0ABR0DFC5</accession>
<reference evidence="12 13" key="1">
    <citation type="journal article" date="2023" name="bioRxiv">
        <title>Genome report: Whole genome sequence and annotation of Penstemon davidsonii.</title>
        <authorList>
            <person name="Ostevik K.L."/>
            <person name="Alabady M."/>
            <person name="Zhang M."/>
            <person name="Rausher M.D."/>
        </authorList>
    </citation>
    <scope>NUCLEOTIDE SEQUENCE [LARGE SCALE GENOMIC DNA]</scope>
    <source>
        <strain evidence="12">DNT005</strain>
        <tissue evidence="12">Whole leaf</tissue>
    </source>
</reference>
<evidence type="ECO:0000256" key="1">
    <source>
        <dbReference type="ARBA" id="ARBA00004251"/>
    </source>
</evidence>
<gene>
    <name evidence="12" type="ORF">RD792_003650</name>
</gene>
<evidence type="ECO:0000313" key="12">
    <source>
        <dbReference type="EMBL" id="KAK4487912.1"/>
    </source>
</evidence>
<comment type="subcellular location">
    <subcellularLocation>
        <location evidence="1">Cell membrane</location>
        <topology evidence="1">Single-pass type I membrane protein</topology>
    </subcellularLocation>
</comment>
<dbReference type="InterPro" id="IPR046956">
    <property type="entry name" value="RLP23-like"/>
</dbReference>
<evidence type="ECO:0000313" key="13">
    <source>
        <dbReference type="Proteomes" id="UP001291926"/>
    </source>
</evidence>
<feature type="transmembrane region" description="Helical" evidence="11">
    <location>
        <begin position="246"/>
        <end position="269"/>
    </location>
</feature>
<dbReference type="InterPro" id="IPR003591">
    <property type="entry name" value="Leu-rich_rpt_typical-subtyp"/>
</dbReference>
<proteinExistence type="inferred from homology"/>
<dbReference type="PANTHER" id="PTHR48063">
    <property type="entry name" value="LRR RECEPTOR-LIKE KINASE"/>
    <property type="match status" value="1"/>
</dbReference>
<sequence length="294" mass="33210">MLSGKLPKWIGEHLIDLRVLRLRENKFYGPIPLEFCKLPNLQILDLASNNLTERIPHCIGNFSNLVKKLFLPPRVFMYFLLLDSLTEVLKGLKLEYSTFNMMFIVAILDLSNNNLVGEIPELKNLYGLVGLNISFNHLEGKIPERIGDLTSMESLDLSNNNLFGSIPDSLSYLTFLSHLNLSHNNLSGRIPTGPQLQTLDDPSIYEGNPKLSGAPMPKKCGANKALEGPNAENNVKEDEEDNVDKILFYGFIVSGFAIGFWGVIGALVFKRSWRHAYFEFVEERIGAWFVRNCM</sequence>
<evidence type="ECO:0000256" key="6">
    <source>
        <dbReference type="ARBA" id="ARBA00022729"/>
    </source>
</evidence>
<keyword evidence="6" id="KW-0732">Signal</keyword>
<dbReference type="PANTHER" id="PTHR48063:SF112">
    <property type="entry name" value="RECEPTOR LIKE PROTEIN 30-LIKE"/>
    <property type="match status" value="1"/>
</dbReference>
<keyword evidence="4" id="KW-0433">Leucine-rich repeat</keyword>
<keyword evidence="7" id="KW-0677">Repeat</keyword>
<dbReference type="Pfam" id="PF00560">
    <property type="entry name" value="LRR_1"/>
    <property type="match status" value="6"/>
</dbReference>
<evidence type="ECO:0000256" key="10">
    <source>
        <dbReference type="ARBA" id="ARBA00023180"/>
    </source>
</evidence>
<evidence type="ECO:0000256" key="11">
    <source>
        <dbReference type="SAM" id="Phobius"/>
    </source>
</evidence>
<comment type="caution">
    <text evidence="12">The sequence shown here is derived from an EMBL/GenBank/DDBJ whole genome shotgun (WGS) entry which is preliminary data.</text>
</comment>
<keyword evidence="10" id="KW-0325">Glycoprotein</keyword>
<evidence type="ECO:0000256" key="9">
    <source>
        <dbReference type="ARBA" id="ARBA00023136"/>
    </source>
</evidence>
<keyword evidence="5 11" id="KW-0812">Transmembrane</keyword>
<dbReference type="Proteomes" id="UP001291926">
    <property type="component" value="Unassembled WGS sequence"/>
</dbReference>
<dbReference type="InterPro" id="IPR032675">
    <property type="entry name" value="LRR_dom_sf"/>
</dbReference>
<dbReference type="Gene3D" id="3.80.10.10">
    <property type="entry name" value="Ribonuclease Inhibitor"/>
    <property type="match status" value="1"/>
</dbReference>